<organism evidence="2 3">
    <name type="scientific">Gossypium stocksii</name>
    <dbReference type="NCBI Taxonomy" id="47602"/>
    <lineage>
        <taxon>Eukaryota</taxon>
        <taxon>Viridiplantae</taxon>
        <taxon>Streptophyta</taxon>
        <taxon>Embryophyta</taxon>
        <taxon>Tracheophyta</taxon>
        <taxon>Spermatophyta</taxon>
        <taxon>Magnoliopsida</taxon>
        <taxon>eudicotyledons</taxon>
        <taxon>Gunneridae</taxon>
        <taxon>Pentapetalae</taxon>
        <taxon>rosids</taxon>
        <taxon>malvids</taxon>
        <taxon>Malvales</taxon>
        <taxon>Malvaceae</taxon>
        <taxon>Malvoideae</taxon>
        <taxon>Gossypium</taxon>
    </lineage>
</organism>
<evidence type="ECO:0000259" key="1">
    <source>
        <dbReference type="Pfam" id="PF13966"/>
    </source>
</evidence>
<sequence length="305" mass="35307">MGGLGFRDIHLFNLALLRRQVWRLINNKDTLCYKVLSSNYFPAGNTFNSKKVDRASFTWRSIAAAANALKDGFGWQVGCGDRINIRTDNWGLEGLNGKAIKPNLLNHNVDSFRDLWHAESRCWNTCRVRELYDQDLGEKICNLPIGDENHNDGMLWFHNSLGDYTSKSAYSWLLLKEIGFGPHRIFWRVIWKLDTLPKIRVFTWLVGNEILPTNVKIASIHHGFCQTCPRCGAEYETLVHDLKNCPSSKATLMLGGLDSSVLSKEHDRCIDWLEDMLRILDKKAMADFITILWYCWNNRNQRQRR</sequence>
<dbReference type="OrthoDB" id="1000288at2759"/>
<reference evidence="2 3" key="1">
    <citation type="journal article" date="2021" name="Plant Biotechnol. J.">
        <title>Multi-omics assisted identification of the key and species-specific regulatory components of drought-tolerant mechanisms in Gossypium stocksii.</title>
        <authorList>
            <person name="Yu D."/>
            <person name="Ke L."/>
            <person name="Zhang D."/>
            <person name="Wu Y."/>
            <person name="Sun Y."/>
            <person name="Mei J."/>
            <person name="Sun J."/>
            <person name="Sun Y."/>
        </authorList>
    </citation>
    <scope>NUCLEOTIDE SEQUENCE [LARGE SCALE GENOMIC DNA]</scope>
    <source>
        <strain evidence="3">cv. E1</strain>
        <tissue evidence="2">Leaf</tissue>
    </source>
</reference>
<evidence type="ECO:0000313" key="3">
    <source>
        <dbReference type="Proteomes" id="UP000828251"/>
    </source>
</evidence>
<accession>A0A9D3UBH2</accession>
<keyword evidence="3" id="KW-1185">Reference proteome</keyword>
<dbReference type="InterPro" id="IPR026960">
    <property type="entry name" value="RVT-Znf"/>
</dbReference>
<feature type="domain" description="Reverse transcriptase zinc-binding" evidence="1">
    <location>
        <begin position="164"/>
        <end position="249"/>
    </location>
</feature>
<comment type="caution">
    <text evidence="2">The sequence shown here is derived from an EMBL/GenBank/DDBJ whole genome shotgun (WGS) entry which is preliminary data.</text>
</comment>
<evidence type="ECO:0000313" key="2">
    <source>
        <dbReference type="EMBL" id="KAH1033459.1"/>
    </source>
</evidence>
<dbReference type="EMBL" id="JAIQCV010000013">
    <property type="protein sequence ID" value="KAH1033459.1"/>
    <property type="molecule type" value="Genomic_DNA"/>
</dbReference>
<name>A0A9D3UBH2_9ROSI</name>
<proteinExistence type="predicted"/>
<dbReference type="AlphaFoldDB" id="A0A9D3UBH2"/>
<dbReference type="Proteomes" id="UP000828251">
    <property type="component" value="Unassembled WGS sequence"/>
</dbReference>
<protein>
    <recommendedName>
        <fullName evidence="1">Reverse transcriptase zinc-binding domain-containing protein</fullName>
    </recommendedName>
</protein>
<gene>
    <name evidence="2" type="ORF">J1N35_045633</name>
</gene>
<dbReference type="Pfam" id="PF13966">
    <property type="entry name" value="zf-RVT"/>
    <property type="match status" value="1"/>
</dbReference>